<feature type="domain" description="PROP1-like PPR" evidence="7">
    <location>
        <begin position="1111"/>
        <end position="1203"/>
    </location>
</feature>
<evidence type="ECO:0000256" key="5">
    <source>
        <dbReference type="PROSITE-ProRule" id="PRU00708"/>
    </source>
</evidence>
<evidence type="ECO:0000313" key="8">
    <source>
        <dbReference type="EMBL" id="KAJ3171310.1"/>
    </source>
</evidence>
<comment type="similarity">
    <text evidence="1">Belongs to the CCM1 family.</text>
</comment>
<dbReference type="PANTHER" id="PTHR47447">
    <property type="entry name" value="OS03G0856100 PROTEIN"/>
    <property type="match status" value="1"/>
</dbReference>
<reference evidence="8" key="1">
    <citation type="submission" date="2020-05" db="EMBL/GenBank/DDBJ databases">
        <title>Phylogenomic resolution of chytrid fungi.</title>
        <authorList>
            <person name="Stajich J.E."/>
            <person name="Amses K."/>
            <person name="Simmons R."/>
            <person name="Seto K."/>
            <person name="Myers J."/>
            <person name="Bonds A."/>
            <person name="Quandt C.A."/>
            <person name="Barry K."/>
            <person name="Liu P."/>
            <person name="Grigoriev I."/>
            <person name="Longcore J.E."/>
            <person name="James T.Y."/>
        </authorList>
    </citation>
    <scope>NUCLEOTIDE SEQUENCE</scope>
    <source>
        <strain evidence="8">JEL0379</strain>
    </source>
</reference>
<dbReference type="InterPro" id="IPR033443">
    <property type="entry name" value="PROP1-like_PPR_dom"/>
</dbReference>
<feature type="repeat" description="PPR" evidence="5">
    <location>
        <begin position="900"/>
        <end position="934"/>
    </location>
</feature>
<sequence>MSPKVPLPTVAAVLRRSECTASRAARHPRPLLYFLSTCIHHAPPPVAKQPKPPKPRHAQPQDLSHPKLRPAIPQKQAVSDKLLALRACFGVRDASTTDFWQRFLEITFDRDLRRQLTPADYAKLLKRVRRDVRPDRSQRIDKVFWSAKSMGIPLDNFAWMCRAESLAYARDYEEARKIFGQLRRANARELDAHAFAVCIRCEAAGGHVDAAEEIATEMKQALIRPNRAACAALVQVYIVARRDAEVSGLLDRLAEDGAELDGETLALLVGVALRRKSLVATEIILRRMASVGCLPNDSWHEAALRVMEAVAGIDMLARCVRCAGISWSSRLYSAFAHAYTKVNAPAKAEELFAELSLSEKLESAPGACKAMLQALCRSEGSDCGGVERAVQMIDRMGVSLDRDCCEALIWFYGTTKNVNKAEDVITLLGGSGKLAHHLLTRLYARVGDFKKVARQRDEYAATHGSMDSEMVLAIVQNWPAPPSDTGAVGTENGVESLLETSADALNCDASVTAMVIEWIQGHEPRDKHAYKLLNSALHKAVNAGELGRAIWINSFFQHLCAAPTPGLFDKLFELCVSASHPKLDEVVRSYFQWGDSLLAWIRIDNACRAYNIKLSGITTSLYDRRLRKAVAHANFVDQISKIMTGDPPVELRDDTRGRILLIIVRQDPAVGAEYLARVGAAALGREEDTRSAQLEIARDAPLAVAIALFNAFRNVGAPPFQSAAAMFLRRLVDAGKLDDARRFFSHMRAAGDAGITKQVPVASYNIMLKLAADAKDPQAFNNLYSLMKKAGHASNRQSRHSIIQLHVSRGEMEAALNKLISFGSKGAALPIATWGMVVAGFLQADDEPGAKKTLKMMRTAGQQPNVVVYTSLLKYYATVGKDDKVAEIEARMLADGVTPNSHTYSVLIDHAGKKGDAARARAIYDKMIASDVRPGEHAITGVMKACLHANDVAGVLAAHAEFRRWGVPQDRNALDALVCFRARMGDSHGAEAAMHALPAIDSTRYALWMGYAQADDDDDATTRAGAAFADWVDKLQDKSRVDIFAYNRLLDCYARAGDARAAVEHFRVLLAAGLQPDLRTYTAVIRAHAVAGDAEGVGKWWQAARVAPGIQLDEVPVTSAVNGLTKMNQADAAAAIIEDAQQMGIALGERAFCPMLEMAFERKDVDAAAAVLTKMRAAGIEPTVRSWSAVIAGLSRCGRYDEAWKLWLAVCGHRVAPPKQSALSTDNSPWTVRAPATREQLGQVAGHLRAILLDHCGYAGRPDRARGLWATFARNDWGSPVEENHLASLIECFCRNGKLDEAVKLYSLQAAGEGLVDVKPGVKTIGTLLSFLAHAGKLDEAKIVVHNMERDCPWVAGLLVKEFKGLDLELRTKGIVFPAD</sequence>
<feature type="region of interest" description="Disordered" evidence="6">
    <location>
        <begin position="43"/>
        <end position="71"/>
    </location>
</feature>
<dbReference type="Pfam" id="PF13041">
    <property type="entry name" value="PPR_2"/>
    <property type="match status" value="1"/>
</dbReference>
<dbReference type="PANTHER" id="PTHR47447:SF17">
    <property type="entry name" value="OS12G0638900 PROTEIN"/>
    <property type="match status" value="1"/>
</dbReference>
<dbReference type="Pfam" id="PF01535">
    <property type="entry name" value="PPR"/>
    <property type="match status" value="1"/>
</dbReference>
<feature type="repeat" description="PPR" evidence="5">
    <location>
        <begin position="1042"/>
        <end position="1076"/>
    </location>
</feature>
<evidence type="ECO:0000259" key="7">
    <source>
        <dbReference type="Pfam" id="PF17177"/>
    </source>
</evidence>
<dbReference type="EMBL" id="JADGJQ010000088">
    <property type="protein sequence ID" value="KAJ3171310.1"/>
    <property type="molecule type" value="Genomic_DNA"/>
</dbReference>
<dbReference type="PROSITE" id="PS51375">
    <property type="entry name" value="PPR"/>
    <property type="match status" value="4"/>
</dbReference>
<comment type="subunit">
    <text evidence="4">Binds to mitochondrial small subunit 15S rRNA.</text>
</comment>
<dbReference type="NCBIfam" id="TIGR00756">
    <property type="entry name" value="PPR"/>
    <property type="match status" value="1"/>
</dbReference>
<evidence type="ECO:0000256" key="3">
    <source>
        <dbReference type="ARBA" id="ARBA00044493"/>
    </source>
</evidence>
<evidence type="ECO:0000313" key="9">
    <source>
        <dbReference type="Proteomes" id="UP001212152"/>
    </source>
</evidence>
<feature type="repeat" description="PPR" evidence="5">
    <location>
        <begin position="1183"/>
        <end position="1217"/>
    </location>
</feature>
<dbReference type="Proteomes" id="UP001212152">
    <property type="component" value="Unassembled WGS sequence"/>
</dbReference>
<proteinExistence type="inferred from homology"/>
<keyword evidence="2" id="KW-0677">Repeat</keyword>
<comment type="caution">
    <text evidence="8">The sequence shown here is derived from an EMBL/GenBank/DDBJ whole genome shotgun (WGS) entry which is preliminary data.</text>
</comment>
<evidence type="ECO:0000256" key="4">
    <source>
        <dbReference type="ARBA" id="ARBA00044511"/>
    </source>
</evidence>
<feature type="repeat" description="PPR" evidence="5">
    <location>
        <begin position="865"/>
        <end position="899"/>
    </location>
</feature>
<organism evidence="8 9">
    <name type="scientific">Geranomyces variabilis</name>
    <dbReference type="NCBI Taxonomy" id="109894"/>
    <lineage>
        <taxon>Eukaryota</taxon>
        <taxon>Fungi</taxon>
        <taxon>Fungi incertae sedis</taxon>
        <taxon>Chytridiomycota</taxon>
        <taxon>Chytridiomycota incertae sedis</taxon>
        <taxon>Chytridiomycetes</taxon>
        <taxon>Spizellomycetales</taxon>
        <taxon>Powellomycetaceae</taxon>
        <taxon>Geranomyces</taxon>
    </lineage>
</organism>
<name>A0AAD5XJ19_9FUNG</name>
<accession>A0AAD5XJ19</accession>
<evidence type="ECO:0000256" key="1">
    <source>
        <dbReference type="ARBA" id="ARBA00006192"/>
    </source>
</evidence>
<dbReference type="Gene3D" id="1.25.40.10">
    <property type="entry name" value="Tetratricopeptide repeat domain"/>
    <property type="match status" value="7"/>
</dbReference>
<gene>
    <name evidence="8" type="ORF">HDU87_008417</name>
</gene>
<evidence type="ECO:0000256" key="2">
    <source>
        <dbReference type="ARBA" id="ARBA00022737"/>
    </source>
</evidence>
<dbReference type="InterPro" id="IPR011990">
    <property type="entry name" value="TPR-like_helical_dom_sf"/>
</dbReference>
<dbReference type="InterPro" id="IPR002885">
    <property type="entry name" value="PPR_rpt"/>
</dbReference>
<dbReference type="Pfam" id="PF17177">
    <property type="entry name" value="PPR_long"/>
    <property type="match status" value="1"/>
</dbReference>
<evidence type="ECO:0000256" key="6">
    <source>
        <dbReference type="SAM" id="MobiDB-lite"/>
    </source>
</evidence>
<comment type="function">
    <text evidence="3">Regulates mitochondrial small subunit maturation by controlling 15S rRNA 5'-end processing. Localizes to the 5' precursor of the 15S rRNA in a position that is subsequently occupied by mS47 in the mature yeast mtSSU. Uses structure and sequence-specific RNA recognition, binding to a single-stranded region of the precursor and specifically recognizing bases -6 to -1. The exchange of Ccm1 for mS47 is coupled to the irreversible removal of precursor rRNA that is accompanied by conformational changes of the mitoribosomal proteins uS5m and mS26. These conformational changes signal completion of 5'-end rRNA processing through protection of the mature 5'-end of the 15S rRNA and stabilization of mS47. The removal of the 5' precursor together with the dissociation of Ccm1 may be catalyzed by the 5'-3' exoribonuclease Pet127. Involved in the specific removal of group I introns in mitochondrial encoded transcripts.</text>
</comment>
<keyword evidence="9" id="KW-1185">Reference proteome</keyword>
<dbReference type="Pfam" id="PF13812">
    <property type="entry name" value="PPR_3"/>
    <property type="match status" value="1"/>
</dbReference>
<protein>
    <recommendedName>
        <fullName evidence="7">PROP1-like PPR domain-containing protein</fullName>
    </recommendedName>
</protein>